<feature type="region of interest" description="Disordered" evidence="1">
    <location>
        <begin position="1"/>
        <end position="72"/>
    </location>
</feature>
<feature type="compositionally biased region" description="Basic and acidic residues" evidence="1">
    <location>
        <begin position="58"/>
        <end position="72"/>
    </location>
</feature>
<keyword evidence="2" id="KW-1133">Transmembrane helix</keyword>
<feature type="compositionally biased region" description="Basic and acidic residues" evidence="1">
    <location>
        <begin position="1"/>
        <end position="24"/>
    </location>
</feature>
<proteinExistence type="predicted"/>
<sequence length="100" mass="10543">MNAETKPRHPEQLRHAIDRGEGGDKVAYPDPAASPLGTDEEAGGNPSSPEATATAYRQEVRSTPRESSRGDGSRGLLIGLWAVLAAVVAAFLVFFFAYGG</sequence>
<evidence type="ECO:0000313" key="3">
    <source>
        <dbReference type="EMBL" id="ESR24554.1"/>
    </source>
</evidence>
<organism evidence="3 4">
    <name type="scientific">Lutibaculum baratangense AMV1</name>
    <dbReference type="NCBI Taxonomy" id="631454"/>
    <lineage>
        <taxon>Bacteria</taxon>
        <taxon>Pseudomonadati</taxon>
        <taxon>Pseudomonadota</taxon>
        <taxon>Alphaproteobacteria</taxon>
        <taxon>Hyphomicrobiales</taxon>
        <taxon>Tepidamorphaceae</taxon>
        <taxon>Lutibaculum</taxon>
    </lineage>
</organism>
<gene>
    <name evidence="3" type="ORF">N177_2388</name>
</gene>
<accession>V4RGS0</accession>
<dbReference type="AlphaFoldDB" id="V4RGS0"/>
<dbReference type="EMBL" id="AWXZ01000031">
    <property type="protein sequence ID" value="ESR24554.1"/>
    <property type="molecule type" value="Genomic_DNA"/>
</dbReference>
<evidence type="ECO:0000256" key="2">
    <source>
        <dbReference type="SAM" id="Phobius"/>
    </source>
</evidence>
<keyword evidence="2" id="KW-0812">Transmembrane</keyword>
<keyword evidence="4" id="KW-1185">Reference proteome</keyword>
<name>V4RGS0_9HYPH</name>
<evidence type="ECO:0000313" key="4">
    <source>
        <dbReference type="Proteomes" id="UP000017819"/>
    </source>
</evidence>
<keyword evidence="2" id="KW-0472">Membrane</keyword>
<feature type="transmembrane region" description="Helical" evidence="2">
    <location>
        <begin position="75"/>
        <end position="98"/>
    </location>
</feature>
<evidence type="ECO:0000256" key="1">
    <source>
        <dbReference type="SAM" id="MobiDB-lite"/>
    </source>
</evidence>
<protein>
    <submittedName>
        <fullName evidence="3">Uncharacterized protein</fullName>
    </submittedName>
</protein>
<dbReference type="OrthoDB" id="7306245at2"/>
<dbReference type="RefSeq" id="WP_023432517.1">
    <property type="nucleotide sequence ID" value="NZ_AWXZ01000031.1"/>
</dbReference>
<comment type="caution">
    <text evidence="3">The sequence shown here is derived from an EMBL/GenBank/DDBJ whole genome shotgun (WGS) entry which is preliminary data.</text>
</comment>
<dbReference type="STRING" id="631454.N177_2388"/>
<dbReference type="Proteomes" id="UP000017819">
    <property type="component" value="Unassembled WGS sequence"/>
</dbReference>
<reference evidence="3 4" key="1">
    <citation type="journal article" date="2014" name="Genome Announc.">
        <title>Draft Genome Sequence of Lutibaculum baratangense Strain AMV1T, Isolated from a Mud Volcano in Andamans, India.</title>
        <authorList>
            <person name="Singh A."/>
            <person name="Sreenivas A."/>
            <person name="Sathyanarayana Reddy G."/>
            <person name="Pinnaka A.K."/>
            <person name="Shivaji S."/>
        </authorList>
    </citation>
    <scope>NUCLEOTIDE SEQUENCE [LARGE SCALE GENOMIC DNA]</scope>
    <source>
        <strain evidence="3 4">AMV1</strain>
    </source>
</reference>